<dbReference type="AlphaFoldDB" id="A0A165F4F8"/>
<protein>
    <submittedName>
        <fullName evidence="2">Uncharacterized protein</fullName>
    </submittedName>
</protein>
<keyword evidence="3" id="KW-1185">Reference proteome</keyword>
<organism evidence="2 3">
    <name type="scientific">Calocera cornea HHB12733</name>
    <dbReference type="NCBI Taxonomy" id="1353952"/>
    <lineage>
        <taxon>Eukaryota</taxon>
        <taxon>Fungi</taxon>
        <taxon>Dikarya</taxon>
        <taxon>Basidiomycota</taxon>
        <taxon>Agaricomycotina</taxon>
        <taxon>Dacrymycetes</taxon>
        <taxon>Dacrymycetales</taxon>
        <taxon>Dacrymycetaceae</taxon>
        <taxon>Calocera</taxon>
    </lineage>
</organism>
<evidence type="ECO:0000256" key="1">
    <source>
        <dbReference type="SAM" id="MobiDB-lite"/>
    </source>
</evidence>
<name>A0A165F4F8_9BASI</name>
<evidence type="ECO:0000313" key="3">
    <source>
        <dbReference type="Proteomes" id="UP000076842"/>
    </source>
</evidence>
<dbReference type="STRING" id="1353952.A0A165F4F8"/>
<dbReference type="InParanoid" id="A0A165F4F8"/>
<sequence length="490" mass="52087">MYARKTAALLLWPSRPTSPALSPADANAKPVGVDAQRGLSLARPLNALMRPPAKEIGDPAATVGLVAESYCTLLGMKLNEAVAKALVGGAEGPIWDRRRPVPAGKGRALGLLISGEFMRGPNGSDTFTQRAILRSVQRPLSVLLTNIQGLMTPLLAAPQFLPTSPLPATLPAAQVHALALAAFAGELHDALLLPSVPRFVQEGLAPFRAQLSALETRACLPIVTTLKTILTSWAADLSSTAVGLKEHPSVTAMNQSSGGTSKLLHRLLGPEPTEKRQIWAAELLAHVAWQGMVGLVYRSRPTARSCSPERTTSPPPTTALPSSTDRAEIPSRFGIKQLVSRPVTPAVQQRPTTPDPLSRDSHAFQSIIAALASTLPAFTNSLASDLLSESLLSLAQLQTLLSLRSPPSADITIPDLDLLPSALVLTYLLPEGKLASLSGMDPAGFRIHCLGDENHAEQCEGRVEQVAREWVANKDEYSALHTWLVGEVPV</sequence>
<feature type="region of interest" description="Disordered" evidence="1">
    <location>
        <begin position="301"/>
        <end position="326"/>
    </location>
</feature>
<reference evidence="2 3" key="1">
    <citation type="journal article" date="2016" name="Mol. Biol. Evol.">
        <title>Comparative Genomics of Early-Diverging Mushroom-Forming Fungi Provides Insights into the Origins of Lignocellulose Decay Capabilities.</title>
        <authorList>
            <person name="Nagy L.G."/>
            <person name="Riley R."/>
            <person name="Tritt A."/>
            <person name="Adam C."/>
            <person name="Daum C."/>
            <person name="Floudas D."/>
            <person name="Sun H."/>
            <person name="Yadav J.S."/>
            <person name="Pangilinan J."/>
            <person name="Larsson K.H."/>
            <person name="Matsuura K."/>
            <person name="Barry K."/>
            <person name="Labutti K."/>
            <person name="Kuo R."/>
            <person name="Ohm R.A."/>
            <person name="Bhattacharya S.S."/>
            <person name="Shirouzu T."/>
            <person name="Yoshinaga Y."/>
            <person name="Martin F.M."/>
            <person name="Grigoriev I.V."/>
            <person name="Hibbett D.S."/>
        </authorList>
    </citation>
    <scope>NUCLEOTIDE SEQUENCE [LARGE SCALE GENOMIC DNA]</scope>
    <source>
        <strain evidence="2 3">HHB12733</strain>
    </source>
</reference>
<dbReference type="Proteomes" id="UP000076842">
    <property type="component" value="Unassembled WGS sequence"/>
</dbReference>
<accession>A0A165F4F8</accession>
<dbReference type="OrthoDB" id="1734943at2759"/>
<evidence type="ECO:0000313" key="2">
    <source>
        <dbReference type="EMBL" id="KZT56166.1"/>
    </source>
</evidence>
<gene>
    <name evidence="2" type="ORF">CALCODRAFT_324602</name>
</gene>
<dbReference type="EMBL" id="KV423982">
    <property type="protein sequence ID" value="KZT56166.1"/>
    <property type="molecule type" value="Genomic_DNA"/>
</dbReference>
<proteinExistence type="predicted"/>